<keyword evidence="4" id="KW-1185">Reference proteome</keyword>
<dbReference type="Gene3D" id="3.40.50.720">
    <property type="entry name" value="NAD(P)-binding Rossmann-like Domain"/>
    <property type="match status" value="1"/>
</dbReference>
<organism evidence="3 4">
    <name type="scientific">Tumebacillus avium</name>
    <dbReference type="NCBI Taxonomy" id="1903704"/>
    <lineage>
        <taxon>Bacteria</taxon>
        <taxon>Bacillati</taxon>
        <taxon>Bacillota</taxon>
        <taxon>Bacilli</taxon>
        <taxon>Bacillales</taxon>
        <taxon>Alicyclobacillaceae</taxon>
        <taxon>Tumebacillus</taxon>
    </lineage>
</organism>
<dbReference type="OrthoDB" id="181047at2"/>
<dbReference type="PANTHER" id="PTHR43574">
    <property type="entry name" value="EPIMERASE-RELATED"/>
    <property type="match status" value="1"/>
</dbReference>
<dbReference type="EMBL" id="CP021434">
    <property type="protein sequence ID" value="ARU61202.1"/>
    <property type="molecule type" value="Genomic_DNA"/>
</dbReference>
<evidence type="ECO:0000313" key="3">
    <source>
        <dbReference type="EMBL" id="ARU61202.1"/>
    </source>
</evidence>
<name>A0A1Y0IL34_9BACL</name>
<feature type="domain" description="NAD-dependent epimerase/dehydratase" evidence="2">
    <location>
        <begin position="7"/>
        <end position="238"/>
    </location>
</feature>
<dbReference type="PRINTS" id="PR01713">
    <property type="entry name" value="NUCEPIMERASE"/>
</dbReference>
<dbReference type="RefSeq" id="WP_087456583.1">
    <property type="nucleotide sequence ID" value="NZ_CP021434.1"/>
</dbReference>
<evidence type="ECO:0000313" key="4">
    <source>
        <dbReference type="Proteomes" id="UP000195437"/>
    </source>
</evidence>
<reference evidence="4" key="1">
    <citation type="submission" date="2017-05" db="EMBL/GenBank/DDBJ databases">
        <authorList>
            <person name="Sung H."/>
        </authorList>
    </citation>
    <scope>NUCLEOTIDE SEQUENCE [LARGE SCALE GENOMIC DNA]</scope>
    <source>
        <strain evidence="4">AR23208</strain>
    </source>
</reference>
<dbReference type="Pfam" id="PF01370">
    <property type="entry name" value="Epimerase"/>
    <property type="match status" value="1"/>
</dbReference>
<dbReference type="Proteomes" id="UP000195437">
    <property type="component" value="Chromosome"/>
</dbReference>
<protein>
    <submittedName>
        <fullName evidence="3">Capsular biosynthesis protein CpsI</fullName>
    </submittedName>
</protein>
<dbReference type="CDD" id="cd05253">
    <property type="entry name" value="UDP_GE_SDE_e"/>
    <property type="match status" value="1"/>
</dbReference>
<evidence type="ECO:0000256" key="1">
    <source>
        <dbReference type="ARBA" id="ARBA00023027"/>
    </source>
</evidence>
<accession>A0A1Y0IL34</accession>
<dbReference type="AlphaFoldDB" id="A0A1Y0IL34"/>
<sequence length="340" mass="38037">MGNKQKVLITGAAGFIGSHLAIRLLSEGAEVVGIDNLNDYYDVQLKRDRLARFQDHDNFTLVQTSLEDRETVEQVFAEHQFDTVINLAAQAGVRYSLENPRAYIDSNVVGFLNILEGCRHHKVKHLIYASSSSVYGANTKMPFSVHQNVDHPLSLYAATKKSNELMAHTYSNLFGLPTTGLRFFTVYGPWGRPDMALFLFTKAILEGKPIKVFNNGEMKRDFTFVDDIVEGIARLTHKTPEPNPEWSGDAPDPGTSYAPYKIYNIGNNSPVQLSYFIETIEKAVGKTAIKELLPLQDGDVPATFANVDDLMRDVDFKPATPIEEGIGKFVAWYKDYYGVN</sequence>
<dbReference type="KEGG" id="tum:CBW65_09255"/>
<dbReference type="InterPro" id="IPR001509">
    <property type="entry name" value="Epimerase_deHydtase"/>
</dbReference>
<gene>
    <name evidence="3" type="ORF">CBW65_09255</name>
</gene>
<dbReference type="SUPFAM" id="SSF51735">
    <property type="entry name" value="NAD(P)-binding Rossmann-fold domains"/>
    <property type="match status" value="1"/>
</dbReference>
<keyword evidence="1" id="KW-0520">NAD</keyword>
<evidence type="ECO:0000259" key="2">
    <source>
        <dbReference type="Pfam" id="PF01370"/>
    </source>
</evidence>
<dbReference type="InterPro" id="IPR036291">
    <property type="entry name" value="NAD(P)-bd_dom_sf"/>
</dbReference>
<proteinExistence type="predicted"/>